<dbReference type="InterPro" id="IPR004468">
    <property type="entry name" value="CTP_synthase"/>
</dbReference>
<evidence type="ECO:0000256" key="10">
    <source>
        <dbReference type="SAM" id="MobiDB-lite"/>
    </source>
</evidence>
<dbReference type="NCBIfam" id="NF003792">
    <property type="entry name" value="PRK05380.1"/>
    <property type="match status" value="1"/>
</dbReference>
<keyword evidence="7 9" id="KW-0665">Pyrimidine biosynthesis</keyword>
<dbReference type="InterPro" id="IPR027417">
    <property type="entry name" value="P-loop_NTPase"/>
</dbReference>
<dbReference type="InParanoid" id="A0A672YUE5"/>
<keyword evidence="6 9" id="KW-0315">Glutamine amidotransferase</keyword>
<keyword evidence="5 9" id="KW-0067">ATP-binding</keyword>
<feature type="domain" description="CTP synthase N-terminal" evidence="12">
    <location>
        <begin position="32"/>
        <end position="211"/>
    </location>
</feature>
<evidence type="ECO:0000256" key="3">
    <source>
        <dbReference type="ARBA" id="ARBA00022598"/>
    </source>
</evidence>
<evidence type="ECO:0000259" key="11">
    <source>
        <dbReference type="Pfam" id="PF00117"/>
    </source>
</evidence>
<keyword evidence="4 9" id="KW-0547">Nucleotide-binding</keyword>
<dbReference type="UniPathway" id="UPA00159">
    <property type="reaction ID" value="UER00277"/>
</dbReference>
<dbReference type="Proteomes" id="UP000472271">
    <property type="component" value="Chromosome 11"/>
</dbReference>
<evidence type="ECO:0000313" key="14">
    <source>
        <dbReference type="Proteomes" id="UP000472271"/>
    </source>
</evidence>
<feature type="region of interest" description="Disordered" evidence="10">
    <location>
        <begin position="486"/>
        <end position="516"/>
    </location>
</feature>
<dbReference type="GO" id="GO:0044210">
    <property type="term" value="P:'de novo' CTP biosynthetic process"/>
    <property type="evidence" value="ECO:0007669"/>
    <property type="project" value="UniProtKB-UniRule"/>
</dbReference>
<comment type="similarity">
    <text evidence="2 9">Belongs to the CTP synthase family.</text>
</comment>
<gene>
    <name evidence="13" type="primary">ctps1a</name>
</gene>
<dbReference type="Gene3D" id="3.40.50.300">
    <property type="entry name" value="P-loop containing nucleotide triphosphate hydrolases"/>
    <property type="match status" value="1"/>
</dbReference>
<accession>A0A672YUE5</accession>
<reference evidence="13" key="3">
    <citation type="submission" date="2025-09" db="UniProtKB">
        <authorList>
            <consortium name="Ensembl"/>
        </authorList>
    </citation>
    <scope>IDENTIFICATION</scope>
</reference>
<dbReference type="GO" id="GO:0019856">
    <property type="term" value="P:pyrimidine nucleobase biosynthetic process"/>
    <property type="evidence" value="ECO:0007669"/>
    <property type="project" value="TreeGrafter"/>
</dbReference>
<evidence type="ECO:0000256" key="7">
    <source>
        <dbReference type="ARBA" id="ARBA00022975"/>
    </source>
</evidence>
<dbReference type="Gene3D" id="3.40.50.880">
    <property type="match status" value="1"/>
</dbReference>
<dbReference type="EC" id="6.3.4.2" evidence="9"/>
<reference evidence="13" key="2">
    <citation type="submission" date="2025-08" db="UniProtKB">
        <authorList>
            <consortium name="Ensembl"/>
        </authorList>
    </citation>
    <scope>IDENTIFICATION</scope>
</reference>
<dbReference type="GO" id="GO:0042802">
    <property type="term" value="F:identical protein binding"/>
    <property type="evidence" value="ECO:0007669"/>
    <property type="project" value="TreeGrafter"/>
</dbReference>
<dbReference type="PANTHER" id="PTHR11550">
    <property type="entry name" value="CTP SYNTHASE"/>
    <property type="match status" value="1"/>
</dbReference>
<dbReference type="NCBIfam" id="TIGR00337">
    <property type="entry name" value="PyrG"/>
    <property type="match status" value="1"/>
</dbReference>
<dbReference type="InterPro" id="IPR033828">
    <property type="entry name" value="GATase1_CTP_Synthase"/>
</dbReference>
<reference evidence="13" key="1">
    <citation type="submission" date="2019-06" db="EMBL/GenBank/DDBJ databases">
        <authorList>
            <consortium name="Wellcome Sanger Institute Data Sharing"/>
        </authorList>
    </citation>
    <scope>NUCLEOTIDE SEQUENCE [LARGE SCALE GENOMIC DNA]</scope>
</reference>
<proteinExistence type="inferred from homology"/>
<dbReference type="PANTHER" id="PTHR11550:SF0">
    <property type="entry name" value="CTP SYNTHASE-RELATED"/>
    <property type="match status" value="1"/>
</dbReference>
<keyword evidence="3 9" id="KW-0436">Ligase</keyword>
<keyword evidence="14" id="KW-1185">Reference proteome</keyword>
<evidence type="ECO:0000259" key="12">
    <source>
        <dbReference type="Pfam" id="PF06418"/>
    </source>
</evidence>
<sequence length="516" mass="58045">MKYILVTGGQCGTILKSCVLHVTREVDLGHWIYQSVINKERRGDYLGKTVQVVPHITDAIQEWVVKQAKVPVDDDDVEPQVCVIELGGTVGDIESMPFIEAFRQFQFKVKRENFCNIHVSLIPQPSATGEQKTKPTQNSVRELRGLGLSPDLIMCRCSTALETSVKEKISMFCHVEPEQVICVHDVSSIYRVPLLLEDQGVVGYLSRRLNMPIEARPRKMLTKWKEMSDRSDRLLEQCSIALVGKYTKFSDSYASVIKALEHSALAISHKLEVKYIDSAYLEPSTLQEEPVKYHEAWQKLCSADGVLVPGGFGVRGTEGKIHAISWARNQKKPFLGVCLGMQLAVCEFARNTLGWKDANSTEFDPESKHPVVIDMPEHNPGQMGGTMRLGKRRTIFKTSNSVLRRLYGDAEYVDERHRHRFELHELQMNSVAKTILVLCSDHPYFVGVQYHPEFTSRPIKPSPPYLGLLLAAAGKLPSYLQKGCRLSPRDTYSDRSGSSTPDSEISELKLPSISNE</sequence>
<dbReference type="SUPFAM" id="SSF52317">
    <property type="entry name" value="Class I glutamine amidotransferase-like"/>
    <property type="match status" value="1"/>
</dbReference>
<evidence type="ECO:0000256" key="1">
    <source>
        <dbReference type="ARBA" id="ARBA00005171"/>
    </source>
</evidence>
<dbReference type="SUPFAM" id="SSF52540">
    <property type="entry name" value="P-loop containing nucleoside triphosphate hydrolases"/>
    <property type="match status" value="1"/>
</dbReference>
<evidence type="ECO:0000256" key="9">
    <source>
        <dbReference type="RuleBase" id="RU810713"/>
    </source>
</evidence>
<dbReference type="PROSITE" id="PS51273">
    <property type="entry name" value="GATASE_TYPE_1"/>
    <property type="match status" value="1"/>
</dbReference>
<organism evidence="13 14">
    <name type="scientific">Sphaeramia orbicularis</name>
    <name type="common">orbiculate cardinalfish</name>
    <dbReference type="NCBI Taxonomy" id="375764"/>
    <lineage>
        <taxon>Eukaryota</taxon>
        <taxon>Metazoa</taxon>
        <taxon>Chordata</taxon>
        <taxon>Craniata</taxon>
        <taxon>Vertebrata</taxon>
        <taxon>Euteleostomi</taxon>
        <taxon>Actinopterygii</taxon>
        <taxon>Neopterygii</taxon>
        <taxon>Teleostei</taxon>
        <taxon>Neoteleostei</taxon>
        <taxon>Acanthomorphata</taxon>
        <taxon>Gobiaria</taxon>
        <taxon>Kurtiformes</taxon>
        <taxon>Apogonoidei</taxon>
        <taxon>Apogonidae</taxon>
        <taxon>Apogoninae</taxon>
        <taxon>Sphaeramia</taxon>
    </lineage>
</organism>
<dbReference type="Ensembl" id="ENSSORT00005008436.1">
    <property type="protein sequence ID" value="ENSSORP00005008150.1"/>
    <property type="gene ID" value="ENSSORG00005004149.1"/>
</dbReference>
<dbReference type="AlphaFoldDB" id="A0A672YUE5"/>
<comment type="pathway">
    <text evidence="1 9">Pyrimidine metabolism; CTP biosynthesis via de novo pathway; CTP from UDP: step 2/2.</text>
</comment>
<evidence type="ECO:0000256" key="4">
    <source>
        <dbReference type="ARBA" id="ARBA00022741"/>
    </source>
</evidence>
<dbReference type="FunFam" id="3.40.50.300:FF:004756">
    <property type="entry name" value="CTP synthase"/>
    <property type="match status" value="1"/>
</dbReference>
<evidence type="ECO:0000256" key="8">
    <source>
        <dbReference type="ARBA" id="ARBA00047781"/>
    </source>
</evidence>
<dbReference type="Pfam" id="PF00117">
    <property type="entry name" value="GATase"/>
    <property type="match status" value="1"/>
</dbReference>
<comment type="function">
    <text evidence="9">Catalyzes the ATP-dependent amination of UTP to CTP with either L-glutamine or ammonia as the source of nitrogen.</text>
</comment>
<dbReference type="CDD" id="cd01746">
    <property type="entry name" value="GATase1_CTP_Synthase"/>
    <property type="match status" value="1"/>
</dbReference>
<comment type="catalytic activity">
    <reaction evidence="8 9">
        <text>UTP + L-glutamine + ATP + H2O = CTP + L-glutamate + ADP + phosphate + 2 H(+)</text>
        <dbReference type="Rhea" id="RHEA:26426"/>
        <dbReference type="ChEBI" id="CHEBI:15377"/>
        <dbReference type="ChEBI" id="CHEBI:15378"/>
        <dbReference type="ChEBI" id="CHEBI:29985"/>
        <dbReference type="ChEBI" id="CHEBI:30616"/>
        <dbReference type="ChEBI" id="CHEBI:37563"/>
        <dbReference type="ChEBI" id="CHEBI:43474"/>
        <dbReference type="ChEBI" id="CHEBI:46398"/>
        <dbReference type="ChEBI" id="CHEBI:58359"/>
        <dbReference type="ChEBI" id="CHEBI:456216"/>
        <dbReference type="EC" id="6.3.4.2"/>
    </reaction>
</comment>
<dbReference type="InterPro" id="IPR017456">
    <property type="entry name" value="CTP_synthase_N"/>
</dbReference>
<feature type="domain" description="Glutamine amidotransferase" evidence="11">
    <location>
        <begin position="250"/>
        <end position="464"/>
    </location>
</feature>
<dbReference type="Pfam" id="PF06418">
    <property type="entry name" value="CTP_synth_N"/>
    <property type="match status" value="1"/>
</dbReference>
<evidence type="ECO:0000256" key="2">
    <source>
        <dbReference type="ARBA" id="ARBA00007533"/>
    </source>
</evidence>
<dbReference type="FunFam" id="3.40.50.880:FF:000005">
    <property type="entry name" value="CTP synthase"/>
    <property type="match status" value="1"/>
</dbReference>
<dbReference type="InterPro" id="IPR017926">
    <property type="entry name" value="GATASE"/>
</dbReference>
<protein>
    <recommendedName>
        <fullName evidence="9">CTP synthase</fullName>
        <ecNumber evidence="9">6.3.4.2</ecNumber>
    </recommendedName>
    <alternativeName>
        <fullName evidence="9">UTP--ammonia ligase</fullName>
    </alternativeName>
</protein>
<evidence type="ECO:0000256" key="6">
    <source>
        <dbReference type="ARBA" id="ARBA00022962"/>
    </source>
</evidence>
<dbReference type="GO" id="GO:0005524">
    <property type="term" value="F:ATP binding"/>
    <property type="evidence" value="ECO:0007669"/>
    <property type="project" value="UniProtKB-KW"/>
</dbReference>
<evidence type="ECO:0000313" key="13">
    <source>
        <dbReference type="Ensembl" id="ENSSORP00005008150.1"/>
    </source>
</evidence>
<dbReference type="GO" id="GO:0005737">
    <property type="term" value="C:cytoplasm"/>
    <property type="evidence" value="ECO:0007669"/>
    <property type="project" value="TreeGrafter"/>
</dbReference>
<name>A0A672YUE5_9TELE</name>
<dbReference type="InterPro" id="IPR029062">
    <property type="entry name" value="Class_I_gatase-like"/>
</dbReference>
<feature type="compositionally biased region" description="Polar residues" evidence="10">
    <location>
        <begin position="494"/>
        <end position="503"/>
    </location>
</feature>
<dbReference type="GO" id="GO:0003883">
    <property type="term" value="F:CTP synthase activity"/>
    <property type="evidence" value="ECO:0007669"/>
    <property type="project" value="UniProtKB-UniRule"/>
</dbReference>
<evidence type="ECO:0000256" key="5">
    <source>
        <dbReference type="ARBA" id="ARBA00022840"/>
    </source>
</evidence>
<dbReference type="GO" id="GO:0097268">
    <property type="term" value="C:cytoophidium"/>
    <property type="evidence" value="ECO:0007669"/>
    <property type="project" value="TreeGrafter"/>
</dbReference>